<comment type="subcellular location">
    <subcellularLocation>
        <location evidence="1">Golgi apparatus membrane</location>
        <topology evidence="1">Single-pass type II membrane protein</topology>
    </subcellularLocation>
</comment>
<dbReference type="HOGENOM" id="CLU_010246_4_0_1"/>
<keyword evidence="6" id="KW-1133">Transmembrane helix</keyword>
<dbReference type="GO" id="GO:0000139">
    <property type="term" value="C:Golgi membrane"/>
    <property type="evidence" value="ECO:0007669"/>
    <property type="project" value="UniProtKB-SubCell"/>
</dbReference>
<evidence type="ECO:0000256" key="6">
    <source>
        <dbReference type="SAM" id="Phobius"/>
    </source>
</evidence>
<dbReference type="Gene3D" id="3.30.420.40">
    <property type="match status" value="1"/>
</dbReference>
<organism evidence="7 8">
    <name type="scientific">Henningerozyma blattae (strain ATCC 34711 / CBS 6284 / DSM 70876 / NBRC 10599 / NRRL Y-10934 / UCD 77-7)</name>
    <name type="common">Yeast</name>
    <name type="synonym">Tetrapisispora blattae</name>
    <dbReference type="NCBI Taxonomy" id="1071380"/>
    <lineage>
        <taxon>Eukaryota</taxon>
        <taxon>Fungi</taxon>
        <taxon>Dikarya</taxon>
        <taxon>Ascomycota</taxon>
        <taxon>Saccharomycotina</taxon>
        <taxon>Saccharomycetes</taxon>
        <taxon>Saccharomycetales</taxon>
        <taxon>Saccharomycetaceae</taxon>
        <taxon>Henningerozyma</taxon>
    </lineage>
</organism>
<dbReference type="GeneID" id="14494655"/>
<dbReference type="InterPro" id="IPR000407">
    <property type="entry name" value="GDA1_CD39_NTPase"/>
</dbReference>
<dbReference type="Gene3D" id="3.30.420.150">
    <property type="entry name" value="Exopolyphosphatase. Domain 2"/>
    <property type="match status" value="1"/>
</dbReference>
<dbReference type="KEGG" id="tbl:TBLA_0B02140"/>
<feature type="transmembrane region" description="Helical" evidence="6">
    <location>
        <begin position="7"/>
        <end position="26"/>
    </location>
</feature>
<keyword evidence="6" id="KW-0812">Transmembrane</keyword>
<evidence type="ECO:0000256" key="4">
    <source>
        <dbReference type="ARBA" id="ARBA00037742"/>
    </source>
</evidence>
<dbReference type="AlphaFoldDB" id="I2GY54"/>
<dbReference type="GO" id="GO:0017111">
    <property type="term" value="F:ribonucleoside triphosphate phosphatase activity"/>
    <property type="evidence" value="ECO:0007669"/>
    <property type="project" value="TreeGrafter"/>
</dbReference>
<keyword evidence="6" id="KW-0472">Membrane</keyword>
<sequence>MLHLKTLRLSLGAVVLLSTFYLLFVYSNGNAILETTAKPRTKSNATTFKQNSSKDLYSLHITSSEKLKNVNDMENFNIQRTEHSRDLIDRDSLLYSAKQQSQQWIIIVTQEIGESVSHIYKYDTASQPAKLVEKFSSRLDLELVDLSSNLRRSNAGLIRHMEYLLQEIPVEYRDLTPIVIKTNPILRDNGESLEDCATVMESIRDFMEQFPTFIPIKGDGISIIDDLEKVSYKWLGLSFLQRHRAGNNIIIDSTDDSISMAFPMEKDTHQLDKRNFFNYEDLKLFRMANDKFALTQIRNLINSKLLQDAIQSNTIDATRNNSPQDLETPCLPPNAILPNNLVQLPNGKKYSINFIGSKDNNNGEDCKFLIQDLLFSSNSKPFLPQDIAQSKIIPSKLSHQSGDIYLLSNFYKIFQPLLNFSNQPLNGFTLEDVMELTKKVCNNEFMLSHSTDIKDEFYEKLINDSNWCLDLSYHTSLLNKGYGIPLDQKLNVIDTIHDHQIDWALGVSLPLLNPTNWI</sequence>
<dbReference type="eggNOG" id="KOG1385">
    <property type="taxonomic scope" value="Eukaryota"/>
</dbReference>
<evidence type="ECO:0000256" key="3">
    <source>
        <dbReference type="ARBA" id="ARBA00022801"/>
    </source>
</evidence>
<dbReference type="EC" id="3.6.1.42" evidence="5"/>
<evidence type="ECO:0000313" key="8">
    <source>
        <dbReference type="Proteomes" id="UP000002866"/>
    </source>
</evidence>
<evidence type="ECO:0000256" key="1">
    <source>
        <dbReference type="ARBA" id="ARBA00004323"/>
    </source>
</evidence>
<reference evidence="7 8" key="1">
    <citation type="journal article" date="2011" name="Proc. Natl. Acad. Sci. U.S.A.">
        <title>Evolutionary erosion of yeast sex chromosomes by mating-type switching accidents.</title>
        <authorList>
            <person name="Gordon J.L."/>
            <person name="Armisen D."/>
            <person name="Proux-Wera E."/>
            <person name="Oheigeartaigh S.S."/>
            <person name="Byrne K.P."/>
            <person name="Wolfe K.H."/>
        </authorList>
    </citation>
    <scope>NUCLEOTIDE SEQUENCE [LARGE SCALE GENOMIC DNA]</scope>
    <source>
        <strain evidence="8">ATCC 34711 / CBS 6284 / DSM 70876 / NBRC 10599 / NRRL Y-10934 / UCD 77-7</strain>
    </source>
</reference>
<evidence type="ECO:0000313" key="7">
    <source>
        <dbReference type="EMBL" id="CCH59056.1"/>
    </source>
</evidence>
<dbReference type="GO" id="GO:0004382">
    <property type="term" value="F:GDP phosphatase activity"/>
    <property type="evidence" value="ECO:0007669"/>
    <property type="project" value="UniProtKB-EC"/>
</dbReference>
<keyword evidence="3" id="KW-0378">Hydrolase</keyword>
<dbReference type="GO" id="GO:0045134">
    <property type="term" value="F:UDP phosphatase activity"/>
    <property type="evidence" value="ECO:0007669"/>
    <property type="project" value="TreeGrafter"/>
</dbReference>
<evidence type="ECO:0000256" key="5">
    <source>
        <dbReference type="ARBA" id="ARBA00038903"/>
    </source>
</evidence>
<dbReference type="OrthoDB" id="6372431at2759"/>
<dbReference type="InParanoid" id="I2GY54"/>
<dbReference type="RefSeq" id="XP_004178575.1">
    <property type="nucleotide sequence ID" value="XM_004178527.1"/>
</dbReference>
<name>I2GY54_HENB6</name>
<proteinExistence type="inferred from homology"/>
<accession>I2GY54</accession>
<dbReference type="EMBL" id="HE806317">
    <property type="protein sequence ID" value="CCH59056.1"/>
    <property type="molecule type" value="Genomic_DNA"/>
</dbReference>
<dbReference type="Proteomes" id="UP000002866">
    <property type="component" value="Chromosome 2"/>
</dbReference>
<protein>
    <recommendedName>
        <fullName evidence="5">guanosine-diphosphatase</fullName>
        <ecNumber evidence="5">3.6.1.42</ecNumber>
    </recommendedName>
</protein>
<dbReference type="GO" id="GO:0006487">
    <property type="term" value="P:protein N-linked glycosylation"/>
    <property type="evidence" value="ECO:0007669"/>
    <property type="project" value="TreeGrafter"/>
</dbReference>
<evidence type="ECO:0000256" key="2">
    <source>
        <dbReference type="ARBA" id="ARBA00009283"/>
    </source>
</evidence>
<dbReference type="PANTHER" id="PTHR11782:SF83">
    <property type="entry name" value="GUANOSINE-DIPHOSPHATASE"/>
    <property type="match status" value="1"/>
</dbReference>
<dbReference type="PANTHER" id="PTHR11782">
    <property type="entry name" value="ADENOSINE/GUANOSINE DIPHOSPHATASE"/>
    <property type="match status" value="1"/>
</dbReference>
<keyword evidence="8" id="KW-1185">Reference proteome</keyword>
<dbReference type="GO" id="GO:0009134">
    <property type="term" value="P:nucleoside diphosphate catabolic process"/>
    <property type="evidence" value="ECO:0007669"/>
    <property type="project" value="TreeGrafter"/>
</dbReference>
<comment type="function">
    <text evidence="4">After transfer of sugars to endogenous macromolecular acceptors, the enzyme converts nucleoside diphosphates to nucleoside monophosphates which in turn exit the Golgi lumen in a coupled antiporter reaction, allowing entry of additional nucleotide sugar from the cytosol.</text>
</comment>
<gene>
    <name evidence="7" type="primary">TBLA0B02140</name>
    <name evidence="7" type="ORF">TBLA_0B02140</name>
</gene>
<comment type="similarity">
    <text evidence="2">Belongs to the GDA1/CD39 NTPase family.</text>
</comment>
<dbReference type="Pfam" id="PF01150">
    <property type="entry name" value="GDA1_CD39"/>
    <property type="match status" value="1"/>
</dbReference>